<dbReference type="AlphaFoldDB" id="A0AA38WQF3"/>
<dbReference type="EMBL" id="JARYMX010000002">
    <property type="protein sequence ID" value="KAJ9561530.1"/>
    <property type="molecule type" value="Genomic_DNA"/>
</dbReference>
<evidence type="ECO:0000313" key="3">
    <source>
        <dbReference type="Proteomes" id="UP001172457"/>
    </source>
</evidence>
<proteinExistence type="predicted"/>
<gene>
    <name evidence="2" type="ORF">OSB04_006690</name>
</gene>
<accession>A0AA38WQF3</accession>
<sequence>MPPRQFTQVADTSSQHSSRSRQEPSNAIMSSHINLHEYENIASQVLPTKEPMTQTIDGVALKDDCYRVSIDESVKLASFLPIQPGEHKTVGDFCGLTKRLVIPDKVEDPTSGEDATLEEIPLNMIPSLSQRSENALDFFEHEDTSEDLLHVESESLFAIPQNSVFASTSSKATNPFCLS</sequence>
<keyword evidence="3" id="KW-1185">Reference proteome</keyword>
<name>A0AA38WQF3_9ASTR</name>
<reference evidence="2" key="1">
    <citation type="submission" date="2023-03" db="EMBL/GenBank/DDBJ databases">
        <title>Chromosome-scale reference genome and RAD-based genetic map of yellow starthistle (Centaurea solstitialis) reveal putative structural variation and QTLs associated with invader traits.</title>
        <authorList>
            <person name="Reatini B."/>
            <person name="Cang F.A."/>
            <person name="Jiang Q."/>
            <person name="Mckibben M.T.W."/>
            <person name="Barker M.S."/>
            <person name="Rieseberg L.H."/>
            <person name="Dlugosch K.M."/>
        </authorList>
    </citation>
    <scope>NUCLEOTIDE SEQUENCE</scope>
    <source>
        <strain evidence="2">CAN-66</strain>
        <tissue evidence="2">Leaf</tissue>
    </source>
</reference>
<organism evidence="2 3">
    <name type="scientific">Centaurea solstitialis</name>
    <name type="common">yellow star-thistle</name>
    <dbReference type="NCBI Taxonomy" id="347529"/>
    <lineage>
        <taxon>Eukaryota</taxon>
        <taxon>Viridiplantae</taxon>
        <taxon>Streptophyta</taxon>
        <taxon>Embryophyta</taxon>
        <taxon>Tracheophyta</taxon>
        <taxon>Spermatophyta</taxon>
        <taxon>Magnoliopsida</taxon>
        <taxon>eudicotyledons</taxon>
        <taxon>Gunneridae</taxon>
        <taxon>Pentapetalae</taxon>
        <taxon>asterids</taxon>
        <taxon>campanulids</taxon>
        <taxon>Asterales</taxon>
        <taxon>Asteraceae</taxon>
        <taxon>Carduoideae</taxon>
        <taxon>Cardueae</taxon>
        <taxon>Centaureinae</taxon>
        <taxon>Centaurea</taxon>
    </lineage>
</organism>
<evidence type="ECO:0000313" key="2">
    <source>
        <dbReference type="EMBL" id="KAJ9561530.1"/>
    </source>
</evidence>
<dbReference type="Proteomes" id="UP001172457">
    <property type="component" value="Chromosome 2"/>
</dbReference>
<evidence type="ECO:0000256" key="1">
    <source>
        <dbReference type="SAM" id="MobiDB-lite"/>
    </source>
</evidence>
<feature type="region of interest" description="Disordered" evidence="1">
    <location>
        <begin position="1"/>
        <end position="26"/>
    </location>
</feature>
<comment type="caution">
    <text evidence="2">The sequence shown here is derived from an EMBL/GenBank/DDBJ whole genome shotgun (WGS) entry which is preliminary data.</text>
</comment>
<protein>
    <submittedName>
        <fullName evidence="2">Uncharacterized protein</fullName>
    </submittedName>
</protein>